<feature type="region of interest" description="Disordered" evidence="2">
    <location>
        <begin position="117"/>
        <end position="178"/>
    </location>
</feature>
<dbReference type="GeneID" id="92032624"/>
<reference evidence="3 4" key="1">
    <citation type="submission" date="2024-04" db="EMBL/GenBank/DDBJ databases">
        <title>Phyllosticta paracitricarpa is synonymous to the EU quarantine fungus P. citricarpa based on phylogenomic analyses.</title>
        <authorList>
            <consortium name="Lawrence Berkeley National Laboratory"/>
            <person name="Van ingen-buijs V.A."/>
            <person name="Van westerhoven A.C."/>
            <person name="Haridas S."/>
            <person name="Skiadas P."/>
            <person name="Martin F."/>
            <person name="Groenewald J.Z."/>
            <person name="Crous P.W."/>
            <person name="Seidl M.F."/>
        </authorList>
    </citation>
    <scope>NUCLEOTIDE SEQUENCE [LARGE SCALE GENOMIC DNA]</scope>
    <source>
        <strain evidence="3 4">CPC 17464</strain>
    </source>
</reference>
<evidence type="ECO:0000256" key="1">
    <source>
        <dbReference type="ARBA" id="ARBA00022737"/>
    </source>
</evidence>
<evidence type="ECO:0000313" key="3">
    <source>
        <dbReference type="EMBL" id="KAK7539594.1"/>
    </source>
</evidence>
<dbReference type="EMBL" id="JBBPEH010000004">
    <property type="protein sequence ID" value="KAK7539594.1"/>
    <property type="molecule type" value="Genomic_DNA"/>
</dbReference>
<evidence type="ECO:0000313" key="4">
    <source>
        <dbReference type="Proteomes" id="UP001360953"/>
    </source>
</evidence>
<evidence type="ECO:0000256" key="2">
    <source>
        <dbReference type="SAM" id="MobiDB-lite"/>
    </source>
</evidence>
<name>A0ABR1LWP9_9PEZI</name>
<protein>
    <recommendedName>
        <fullName evidence="5">Pentatricopeptide repeat protein</fullName>
    </recommendedName>
</protein>
<dbReference type="RefSeq" id="XP_066656865.1">
    <property type="nucleotide sequence ID" value="XM_066799718.1"/>
</dbReference>
<sequence length="1227" mass="139831">MLERAPTYFENGGRYFLRASATPSVRGSRALHPPFGHHDTVSQPSAHLQHSLEKSSPRKNGSHREESSSATDAHLEDGDGSFLYFLYPNRTLALMRRFDNTSRGGWKLRPLGISTVGRRHYSSKPSSKEGPKVTNSKAEDVGENNLSKVRAETNQEKIEQREDTQVESAMGHTESERNAVEMDGAADKLDEDYAFDQQDGNIGSDMDALELDSMNSNKSRTEVQSVDEPVNGSKEGKGSNIFDLIEATVQSHDKPEAISKLMDYYLDISIDEESRNVIPQAIWRLWNALTTKQKTPKLATAILQHLGSIRPFLRTHAERIIEVFQSLPHDCKARESYDSAILAYLTIHGPGKAALIYFEGISEADSKEVHFDYRGHGLIPIRKSSDKLRPNTPEHLISRAIADGEWQLVIDVITTAEQFGSIDWVIVARDLDVCDHLAMLLIRLRQLQRLGAKPTESERQFRLLVTELARQGIAQKTVSWSSESRPAELWRLLLKVKHSGYVFPDHQAGMHASALETILHAKEITKFSHLPPIVFRLYNAYVTAILEARDRADRKPPLIRRSTFVCMLHGFLRHPKLPPKQTVDTGVVFYHYKLIVGQPTVSMISLLMHYHANMGDDRKVKAYFRELVTYHKGKIRENRAIFRSMFYAISRKGDVAGAEKLIKYMKQEFDLTPDSQSWNSVLKAHVRNQDLGGAWERLKQMMKVTKLDGNSFRIILTSLAERGDVDAVKEIFDMISELDPVILRDSRTVLFLVLAYVKSGDLHSAERFAMQLQDLKAEGQLEGDTVVFWNTIATEYARERDIQAVQRIMAYMTEHGIPYDAHTYAALLLALVSIHQTDVAYKILRTVISKEPVEKLSLHYGIVMAGYINQRRYWKVWYVDRFRQHQRVPATFSTRSALVQAVLFNESKTNRETEEPDKFEKTERMAIGQLNILEPWEVSKEIQVNTKFTPINQLQDSYLDVLILTFGQRGMFEMSQKMFDLYAKRNDIDFSDPEKTPPMRMLVALMHNFLKAEQYAEVEQCWRLAKQQADALSQLRPANVASEFASQEDTSKQKAASRRKIITNALSVYMMSLKQQDRVEDIQKVVHSVLGEGYEMGNSLWNTYIQLLARSGRIAHAFSLTETELMPQWPGWKNPKYANRKRYSRGWQYLYVSPLRQGPGAKLPTYRTMVFLAAALKYVRRAEAIGTGGGTVVTEEFLEKRAPVTVKAARSMPRVDDALQTMYLGDV</sequence>
<organism evidence="3 4">
    <name type="scientific">Phyllosticta citribraziliensis</name>
    <dbReference type="NCBI Taxonomy" id="989973"/>
    <lineage>
        <taxon>Eukaryota</taxon>
        <taxon>Fungi</taxon>
        <taxon>Dikarya</taxon>
        <taxon>Ascomycota</taxon>
        <taxon>Pezizomycotina</taxon>
        <taxon>Dothideomycetes</taxon>
        <taxon>Dothideomycetes incertae sedis</taxon>
        <taxon>Botryosphaeriales</taxon>
        <taxon>Phyllostictaceae</taxon>
        <taxon>Phyllosticta</taxon>
    </lineage>
</organism>
<comment type="caution">
    <text evidence="3">The sequence shown here is derived from an EMBL/GenBank/DDBJ whole genome shotgun (WGS) entry which is preliminary data.</text>
</comment>
<gene>
    <name evidence="3" type="ORF">J3D65DRAFT_619163</name>
</gene>
<dbReference type="PANTHER" id="PTHR47933:SF11">
    <property type="entry name" value="PENTATRICOPEPTIDE REPEAT-CONTAINING PROTEIN 2"/>
    <property type="match status" value="1"/>
</dbReference>
<keyword evidence="1" id="KW-0677">Repeat</keyword>
<feature type="compositionally biased region" description="Basic and acidic residues" evidence="2">
    <location>
        <begin position="50"/>
        <end position="74"/>
    </location>
</feature>
<keyword evidence="4" id="KW-1185">Reference proteome</keyword>
<feature type="region of interest" description="Disordered" evidence="2">
    <location>
        <begin position="26"/>
        <end position="74"/>
    </location>
</feature>
<evidence type="ECO:0008006" key="5">
    <source>
        <dbReference type="Google" id="ProtNLM"/>
    </source>
</evidence>
<dbReference type="PANTHER" id="PTHR47933">
    <property type="entry name" value="PENTATRICOPEPTIDE REPEAT-CONTAINING PROTEIN 1, MITOCHONDRIAL"/>
    <property type="match status" value="1"/>
</dbReference>
<dbReference type="Gene3D" id="1.25.40.10">
    <property type="entry name" value="Tetratricopeptide repeat domain"/>
    <property type="match status" value="2"/>
</dbReference>
<dbReference type="Proteomes" id="UP001360953">
    <property type="component" value="Unassembled WGS sequence"/>
</dbReference>
<proteinExistence type="predicted"/>
<dbReference type="InterPro" id="IPR051240">
    <property type="entry name" value="Mito_RNA-Proc/Resp"/>
</dbReference>
<accession>A0ABR1LWP9</accession>
<dbReference type="InterPro" id="IPR011990">
    <property type="entry name" value="TPR-like_helical_dom_sf"/>
</dbReference>
<feature type="region of interest" description="Disordered" evidence="2">
    <location>
        <begin position="216"/>
        <end position="237"/>
    </location>
</feature>
<feature type="compositionally biased region" description="Basic and acidic residues" evidence="2">
    <location>
        <begin position="149"/>
        <end position="164"/>
    </location>
</feature>